<comment type="caution">
    <text evidence="1">The sequence shown here is derived from an EMBL/GenBank/DDBJ whole genome shotgun (WGS) entry which is preliminary data.</text>
</comment>
<dbReference type="EMBL" id="CAJVPZ010034186">
    <property type="protein sequence ID" value="CAG8746193.1"/>
    <property type="molecule type" value="Genomic_DNA"/>
</dbReference>
<keyword evidence="2" id="KW-1185">Reference proteome</keyword>
<protein>
    <submittedName>
        <fullName evidence="1">8925_t:CDS:1</fullName>
    </submittedName>
</protein>
<reference evidence="1" key="1">
    <citation type="submission" date="2021-06" db="EMBL/GenBank/DDBJ databases">
        <authorList>
            <person name="Kallberg Y."/>
            <person name="Tangrot J."/>
            <person name="Rosling A."/>
        </authorList>
    </citation>
    <scope>NUCLEOTIDE SEQUENCE</scope>
    <source>
        <strain evidence="1">IN212</strain>
    </source>
</reference>
<dbReference type="Proteomes" id="UP000789396">
    <property type="component" value="Unassembled WGS sequence"/>
</dbReference>
<organism evidence="1 2">
    <name type="scientific">Racocetra fulgida</name>
    <dbReference type="NCBI Taxonomy" id="60492"/>
    <lineage>
        <taxon>Eukaryota</taxon>
        <taxon>Fungi</taxon>
        <taxon>Fungi incertae sedis</taxon>
        <taxon>Mucoromycota</taxon>
        <taxon>Glomeromycotina</taxon>
        <taxon>Glomeromycetes</taxon>
        <taxon>Diversisporales</taxon>
        <taxon>Gigasporaceae</taxon>
        <taxon>Racocetra</taxon>
    </lineage>
</organism>
<accession>A0A9N9IRW6</accession>
<name>A0A9N9IRW6_9GLOM</name>
<evidence type="ECO:0000313" key="2">
    <source>
        <dbReference type="Proteomes" id="UP000789396"/>
    </source>
</evidence>
<feature type="non-terminal residue" evidence="1">
    <location>
        <position position="75"/>
    </location>
</feature>
<dbReference type="AlphaFoldDB" id="A0A9N9IRW6"/>
<sequence length="75" mass="8003">DEILPPPSGAASSNLKYTTYITTYTKYIAGHSETLTVTNDDGDPTPTVKSVYPTTVVIIRRVTAALVQETGSSNI</sequence>
<evidence type="ECO:0000313" key="1">
    <source>
        <dbReference type="EMBL" id="CAG8746193.1"/>
    </source>
</evidence>
<gene>
    <name evidence="1" type="ORF">RFULGI_LOCUS13251</name>
</gene>
<proteinExistence type="predicted"/>
<dbReference type="OrthoDB" id="10495444at2759"/>
<feature type="non-terminal residue" evidence="1">
    <location>
        <position position="1"/>
    </location>
</feature>